<accession>A0A0T7FFV2</accession>
<gene>
    <name evidence="1" type="ORF">NGAL_HAMBI1145_20300</name>
</gene>
<name>A0A0T7FFV2_NEOGA</name>
<dbReference type="RefSeq" id="WP_172745529.1">
    <property type="nucleotide sequence ID" value="NZ_CCRH01000005.1"/>
</dbReference>
<sequence>MKPYRMIVIGNKNIVSSEIRDAWKQAGIGLRGPVLPSAFEMGLVRAAHGVLIDATEDANFMFRISEQLEAASVPFVFVVREERVLGHKGPYVLGVRPEDIEDIVEELLQQYDSGVRH</sequence>
<dbReference type="EMBL" id="CCRH01000005">
    <property type="protein sequence ID" value="CDZ33887.1"/>
    <property type="molecule type" value="Genomic_DNA"/>
</dbReference>
<proteinExistence type="predicted"/>
<protein>
    <submittedName>
        <fullName evidence="1">Uncharacterized protein</fullName>
    </submittedName>
</protein>
<dbReference type="AlphaFoldDB" id="A0A0T7FFV2"/>
<evidence type="ECO:0000313" key="1">
    <source>
        <dbReference type="EMBL" id="CDZ33887.1"/>
    </source>
</evidence>
<dbReference type="Proteomes" id="UP000046176">
    <property type="component" value="Unassembled WGS sequence"/>
</dbReference>
<evidence type="ECO:0000313" key="2">
    <source>
        <dbReference type="Proteomes" id="UP000046176"/>
    </source>
</evidence>
<reference evidence="1 2" key="1">
    <citation type="submission" date="2014-08" db="EMBL/GenBank/DDBJ databases">
        <authorList>
            <person name="Chen Y.-H."/>
        </authorList>
    </citation>
    <scope>NUCLEOTIDE SEQUENCE [LARGE SCALE GENOMIC DNA]</scope>
</reference>
<organism evidence="1 2">
    <name type="scientific">Neorhizobium galegae bv. officinalis</name>
    <dbReference type="NCBI Taxonomy" id="323656"/>
    <lineage>
        <taxon>Bacteria</taxon>
        <taxon>Pseudomonadati</taxon>
        <taxon>Pseudomonadota</taxon>
        <taxon>Alphaproteobacteria</taxon>
        <taxon>Hyphomicrobiales</taxon>
        <taxon>Rhizobiaceae</taxon>
        <taxon>Rhizobium/Agrobacterium group</taxon>
        <taxon>Neorhizobium</taxon>
    </lineage>
</organism>